<evidence type="ECO:0000256" key="6">
    <source>
        <dbReference type="ARBA" id="ARBA00022840"/>
    </source>
</evidence>
<dbReference type="Gene3D" id="3.40.50.300">
    <property type="entry name" value="P-loop containing nucleotide triphosphate hydrolases"/>
    <property type="match status" value="1"/>
</dbReference>
<dbReference type="SMART" id="SM00382">
    <property type="entry name" value="AAA"/>
    <property type="match status" value="1"/>
</dbReference>
<dbReference type="Proteomes" id="UP000268192">
    <property type="component" value="Chromosome"/>
</dbReference>
<dbReference type="InterPro" id="IPR015853">
    <property type="entry name" value="ABC_transpr_FbpC"/>
</dbReference>
<reference evidence="9 10" key="1">
    <citation type="submission" date="2018-09" db="EMBL/GenBank/DDBJ databases">
        <title>Marinorhizobium profundi gen. nov., sp. nov., isolated from a deep-sea sediment sample from the New Britain Trench and proposal of Marinorhizobiaceae fam. nov. in the order Rhizobiales of the class Alphaproteobacteria.</title>
        <authorList>
            <person name="Cao J."/>
        </authorList>
    </citation>
    <scope>NUCLEOTIDE SEQUENCE [LARGE SCALE GENOMIC DNA]</scope>
    <source>
        <strain evidence="9 10">WS11</strain>
    </source>
</reference>
<dbReference type="RefSeq" id="WP_126009066.1">
    <property type="nucleotide sequence ID" value="NZ_CP032509.1"/>
</dbReference>
<dbReference type="InterPro" id="IPR003439">
    <property type="entry name" value="ABC_transporter-like_ATP-bd"/>
</dbReference>
<dbReference type="GO" id="GO:0015408">
    <property type="term" value="F:ABC-type ferric iron transporter activity"/>
    <property type="evidence" value="ECO:0007669"/>
    <property type="project" value="InterPro"/>
</dbReference>
<dbReference type="InterPro" id="IPR027417">
    <property type="entry name" value="P-loop_NTPase"/>
</dbReference>
<evidence type="ECO:0000256" key="3">
    <source>
        <dbReference type="ARBA" id="ARBA00022448"/>
    </source>
</evidence>
<name>A0A3Q8XPS8_9HYPH</name>
<evidence type="ECO:0000259" key="8">
    <source>
        <dbReference type="PROSITE" id="PS50893"/>
    </source>
</evidence>
<dbReference type="InterPro" id="IPR047641">
    <property type="entry name" value="ABC_transpr_MalK/UgpC-like"/>
</dbReference>
<dbReference type="SUPFAM" id="SSF52540">
    <property type="entry name" value="P-loop containing nucleoside triphosphate hydrolases"/>
    <property type="match status" value="1"/>
</dbReference>
<keyword evidence="4" id="KW-1003">Cell membrane</keyword>
<comment type="similarity">
    <text evidence="2">Belongs to the ABC transporter superfamily.</text>
</comment>
<dbReference type="Gene3D" id="2.40.50.100">
    <property type="match status" value="1"/>
</dbReference>
<keyword evidence="3" id="KW-0813">Transport</keyword>
<gene>
    <name evidence="9" type="ORF">D5400_07355</name>
</gene>
<dbReference type="PROSITE" id="PS50893">
    <property type="entry name" value="ABC_TRANSPORTER_2"/>
    <property type="match status" value="1"/>
</dbReference>
<dbReference type="SUPFAM" id="SSF50331">
    <property type="entry name" value="MOP-like"/>
    <property type="match status" value="1"/>
</dbReference>
<dbReference type="Gene3D" id="2.40.50.140">
    <property type="entry name" value="Nucleic acid-binding proteins"/>
    <property type="match status" value="1"/>
</dbReference>
<dbReference type="EMBL" id="CP032509">
    <property type="protein sequence ID" value="AZN71116.1"/>
    <property type="molecule type" value="Genomic_DNA"/>
</dbReference>
<dbReference type="Pfam" id="PF00005">
    <property type="entry name" value="ABC_tran"/>
    <property type="match status" value="1"/>
</dbReference>
<dbReference type="Pfam" id="PF08402">
    <property type="entry name" value="TOBE_2"/>
    <property type="match status" value="1"/>
</dbReference>
<evidence type="ECO:0000313" key="10">
    <source>
        <dbReference type="Proteomes" id="UP000268192"/>
    </source>
</evidence>
<organism evidence="9 10">
    <name type="scientific">Georhizobium profundi</name>
    <dbReference type="NCBI Taxonomy" id="2341112"/>
    <lineage>
        <taxon>Bacteria</taxon>
        <taxon>Pseudomonadati</taxon>
        <taxon>Pseudomonadota</taxon>
        <taxon>Alphaproteobacteria</taxon>
        <taxon>Hyphomicrobiales</taxon>
        <taxon>Rhizobiaceae</taxon>
        <taxon>Georhizobium</taxon>
    </lineage>
</organism>
<dbReference type="PANTHER" id="PTHR43875:SF1">
    <property type="entry name" value="OSMOPROTECTIVE COMPOUNDS UPTAKE ATP-BINDING PROTEIN GGTA"/>
    <property type="match status" value="1"/>
</dbReference>
<dbReference type="KEGG" id="abaw:D5400_07355"/>
<evidence type="ECO:0000256" key="2">
    <source>
        <dbReference type="ARBA" id="ARBA00005417"/>
    </source>
</evidence>
<evidence type="ECO:0000313" key="9">
    <source>
        <dbReference type="EMBL" id="AZN71116.1"/>
    </source>
</evidence>
<keyword evidence="7" id="KW-0472">Membrane</keyword>
<dbReference type="PANTHER" id="PTHR43875">
    <property type="entry name" value="MALTODEXTRIN IMPORT ATP-BINDING PROTEIN MSMX"/>
    <property type="match status" value="1"/>
</dbReference>
<evidence type="ECO:0000256" key="1">
    <source>
        <dbReference type="ARBA" id="ARBA00004417"/>
    </source>
</evidence>
<keyword evidence="10" id="KW-1185">Reference proteome</keyword>
<keyword evidence="6 9" id="KW-0067">ATP-binding</keyword>
<dbReference type="GO" id="GO:0055052">
    <property type="term" value="C:ATP-binding cassette (ABC) transporter complex, substrate-binding subunit-containing"/>
    <property type="evidence" value="ECO:0007669"/>
    <property type="project" value="TreeGrafter"/>
</dbReference>
<dbReference type="AlphaFoldDB" id="A0A3Q8XPS8"/>
<evidence type="ECO:0000256" key="5">
    <source>
        <dbReference type="ARBA" id="ARBA00022741"/>
    </source>
</evidence>
<dbReference type="CDD" id="cd03259">
    <property type="entry name" value="ABC_Carb_Solutes_like"/>
    <property type="match status" value="1"/>
</dbReference>
<keyword evidence="5" id="KW-0547">Nucleotide-binding</keyword>
<evidence type="ECO:0000256" key="7">
    <source>
        <dbReference type="ARBA" id="ARBA00023136"/>
    </source>
</evidence>
<proteinExistence type="inferred from homology"/>
<protein>
    <submittedName>
        <fullName evidence="9">ABC transporter ATP-binding protein</fullName>
    </submittedName>
</protein>
<dbReference type="OrthoDB" id="9802264at2"/>
<comment type="subcellular location">
    <subcellularLocation>
        <location evidence="1">Cell inner membrane</location>
        <topology evidence="1">Peripheral membrane protein</topology>
    </subcellularLocation>
</comment>
<feature type="domain" description="ABC transporter" evidence="8">
    <location>
        <begin position="2"/>
        <end position="232"/>
    </location>
</feature>
<dbReference type="GO" id="GO:0005524">
    <property type="term" value="F:ATP binding"/>
    <property type="evidence" value="ECO:0007669"/>
    <property type="project" value="UniProtKB-KW"/>
</dbReference>
<dbReference type="GO" id="GO:0016887">
    <property type="term" value="F:ATP hydrolysis activity"/>
    <property type="evidence" value="ECO:0007669"/>
    <property type="project" value="InterPro"/>
</dbReference>
<dbReference type="InterPro" id="IPR012340">
    <property type="entry name" value="NA-bd_OB-fold"/>
</dbReference>
<dbReference type="InterPro" id="IPR013611">
    <property type="entry name" value="Transp-assoc_OB_typ2"/>
</dbReference>
<accession>A0A3Q8XPS8</accession>
<dbReference type="InterPro" id="IPR003593">
    <property type="entry name" value="AAA+_ATPase"/>
</dbReference>
<dbReference type="InterPro" id="IPR008995">
    <property type="entry name" value="Mo/tungstate-bd_C_term_dom"/>
</dbReference>
<evidence type="ECO:0000256" key="4">
    <source>
        <dbReference type="ARBA" id="ARBA00022475"/>
    </source>
</evidence>
<sequence>MLELKGVTKMVGAETHISDINLTLEPGTLNVLLGPTLSGKTSLMRLMAGLDRPTSGQVFFRGKDVTGVSVQKRDVAMVYQQFINYPALTVYENIASPMRVAGVDKATIDREVRKAAELLKLTPMLKRTPLNLSGGQQQRTALARAIVKNAGLVLLDEPLANLDYKLREELRLELPRIFAESGAIFVYATTEPSEALLLGGNTATLSEGRVTQFGPTIDVYREPADILTAETFADPPLNAIDVVKRNGRFVMEGEASVPAQGAIASLADGPYRMAFHPHQLRLERLGEDHAPIKARVTVTEITGSESFIHLDFAGQKWVALVHGIHEFEPDAMVEAYIDPRHILVFDAQGRRAVAPSSLAA</sequence>